<name>X1PA38_9ZZZZ</name>
<sequence>MSDIALVEGNNELNVQLTPILPPVVGWISPISHTDPDNVWAYDDARWPAEYAYDGNPETWAYTIIWGKGYGGWLIMPVAEAYIDRIKFLAMGQPGGMNEADVDVYYGG</sequence>
<organism evidence="1">
    <name type="scientific">marine sediment metagenome</name>
    <dbReference type="NCBI Taxonomy" id="412755"/>
    <lineage>
        <taxon>unclassified sequences</taxon>
        <taxon>metagenomes</taxon>
        <taxon>ecological metagenomes</taxon>
    </lineage>
</organism>
<evidence type="ECO:0000313" key="1">
    <source>
        <dbReference type="EMBL" id="GAI27789.1"/>
    </source>
</evidence>
<dbReference type="AlphaFoldDB" id="X1PA38"/>
<gene>
    <name evidence="1" type="ORF">S06H3_34171</name>
</gene>
<dbReference type="EMBL" id="BARV01020477">
    <property type="protein sequence ID" value="GAI27789.1"/>
    <property type="molecule type" value="Genomic_DNA"/>
</dbReference>
<comment type="caution">
    <text evidence="1">The sequence shown here is derived from an EMBL/GenBank/DDBJ whole genome shotgun (WGS) entry which is preliminary data.</text>
</comment>
<proteinExistence type="predicted"/>
<reference evidence="1" key="1">
    <citation type="journal article" date="2014" name="Front. Microbiol.">
        <title>High frequency of phylogenetically diverse reductive dehalogenase-homologous genes in deep subseafloor sedimentary metagenomes.</title>
        <authorList>
            <person name="Kawai M."/>
            <person name="Futagami T."/>
            <person name="Toyoda A."/>
            <person name="Takaki Y."/>
            <person name="Nishi S."/>
            <person name="Hori S."/>
            <person name="Arai W."/>
            <person name="Tsubouchi T."/>
            <person name="Morono Y."/>
            <person name="Uchiyama I."/>
            <person name="Ito T."/>
            <person name="Fujiyama A."/>
            <person name="Inagaki F."/>
            <person name="Takami H."/>
        </authorList>
    </citation>
    <scope>NUCLEOTIDE SEQUENCE</scope>
    <source>
        <strain evidence="1">Expedition CK06-06</strain>
    </source>
</reference>
<protein>
    <submittedName>
        <fullName evidence="1">Uncharacterized protein</fullName>
    </submittedName>
</protein>
<feature type="non-terminal residue" evidence="1">
    <location>
        <position position="108"/>
    </location>
</feature>
<accession>X1PA38</accession>